<evidence type="ECO:0000256" key="5">
    <source>
        <dbReference type="ARBA" id="ARBA00022989"/>
    </source>
</evidence>
<evidence type="ECO:0000256" key="4">
    <source>
        <dbReference type="ARBA" id="ARBA00022692"/>
    </source>
</evidence>
<dbReference type="OrthoDB" id="7431422at2"/>
<proteinExistence type="predicted"/>
<evidence type="ECO:0000256" key="3">
    <source>
        <dbReference type="ARBA" id="ARBA00022679"/>
    </source>
</evidence>
<dbReference type="SUPFAM" id="SSF160246">
    <property type="entry name" value="EspE N-terminal domain-like"/>
    <property type="match status" value="1"/>
</dbReference>
<dbReference type="RefSeq" id="WP_089883481.1">
    <property type="nucleotide sequence ID" value="NZ_FNPF01000008.1"/>
</dbReference>
<gene>
    <name evidence="11" type="ORF">SAMN05444340_108110</name>
</gene>
<dbReference type="SUPFAM" id="SSF53448">
    <property type="entry name" value="Nucleotide-diphospho-sugar transferases"/>
    <property type="match status" value="1"/>
</dbReference>
<dbReference type="PANTHER" id="PTHR43867:SF2">
    <property type="entry name" value="CELLULOSE SYNTHASE CATALYTIC SUBUNIT A [UDP-FORMING]"/>
    <property type="match status" value="1"/>
</dbReference>
<evidence type="ECO:0000256" key="8">
    <source>
        <dbReference type="SAM" id="Phobius"/>
    </source>
</evidence>
<evidence type="ECO:0000256" key="7">
    <source>
        <dbReference type="SAM" id="MobiDB-lite"/>
    </source>
</evidence>
<evidence type="ECO:0000256" key="1">
    <source>
        <dbReference type="ARBA" id="ARBA00004141"/>
    </source>
</evidence>
<dbReference type="Pfam" id="PF13632">
    <property type="entry name" value="Glyco_trans_2_3"/>
    <property type="match status" value="1"/>
</dbReference>
<feature type="transmembrane region" description="Helical" evidence="8">
    <location>
        <begin position="210"/>
        <end position="234"/>
    </location>
</feature>
<name>A0A1H3K1B9_9RHOB</name>
<keyword evidence="6 8" id="KW-0472">Membrane</keyword>
<evidence type="ECO:0000313" key="12">
    <source>
        <dbReference type="Proteomes" id="UP000199286"/>
    </source>
</evidence>
<dbReference type="GO" id="GO:0016020">
    <property type="term" value="C:membrane"/>
    <property type="evidence" value="ECO:0007669"/>
    <property type="project" value="UniProtKB-SubCell"/>
</dbReference>
<dbReference type="InterPro" id="IPR050321">
    <property type="entry name" value="Glycosyltr_2/OpgH_subfam"/>
</dbReference>
<dbReference type="PANTHER" id="PTHR43867">
    <property type="entry name" value="CELLULOSE SYNTHASE CATALYTIC SUBUNIT A [UDP-FORMING]"/>
    <property type="match status" value="1"/>
</dbReference>
<comment type="subcellular location">
    <subcellularLocation>
        <location evidence="1">Membrane</location>
        <topology evidence="1">Multi-pass membrane protein</topology>
    </subcellularLocation>
</comment>
<reference evidence="11 12" key="1">
    <citation type="submission" date="2016-10" db="EMBL/GenBank/DDBJ databases">
        <authorList>
            <person name="de Groot N.N."/>
        </authorList>
    </citation>
    <scope>NUCLEOTIDE SEQUENCE [LARGE SCALE GENOMIC DNA]</scope>
    <source>
        <strain evidence="11 12">DSM 26880</strain>
    </source>
</reference>
<dbReference type="Proteomes" id="UP000199286">
    <property type="component" value="Unassembled WGS sequence"/>
</dbReference>
<dbReference type="InterPro" id="IPR029044">
    <property type="entry name" value="Nucleotide-diphossugar_trans"/>
</dbReference>
<dbReference type="InterPro" id="IPR007831">
    <property type="entry name" value="T2SS_GspE_N"/>
</dbReference>
<evidence type="ECO:0000259" key="10">
    <source>
        <dbReference type="Pfam" id="PF13632"/>
    </source>
</evidence>
<keyword evidence="12" id="KW-1185">Reference proteome</keyword>
<dbReference type="InterPro" id="IPR037257">
    <property type="entry name" value="T2SS_E_N_sf"/>
</dbReference>
<feature type="compositionally biased region" description="Acidic residues" evidence="7">
    <location>
        <begin position="621"/>
        <end position="631"/>
    </location>
</feature>
<keyword evidence="3 11" id="KW-0808">Transferase</keyword>
<keyword evidence="2" id="KW-0328">Glycosyltransferase</keyword>
<accession>A0A1H3K1B9</accession>
<dbReference type="InterPro" id="IPR001173">
    <property type="entry name" value="Glyco_trans_2-like"/>
</dbReference>
<feature type="transmembrane region" description="Helical" evidence="8">
    <location>
        <begin position="503"/>
        <end position="529"/>
    </location>
</feature>
<feature type="transmembrane region" description="Helical" evidence="8">
    <location>
        <begin position="549"/>
        <end position="569"/>
    </location>
</feature>
<evidence type="ECO:0000313" key="11">
    <source>
        <dbReference type="EMBL" id="SDY45977.1"/>
    </source>
</evidence>
<feature type="transmembrane region" description="Helical" evidence="8">
    <location>
        <begin position="576"/>
        <end position="598"/>
    </location>
</feature>
<dbReference type="Gene3D" id="3.30.300.160">
    <property type="entry name" value="Type II secretion system, protein E, N-terminal domain"/>
    <property type="match status" value="1"/>
</dbReference>
<feature type="transmembrane region" description="Helical" evidence="8">
    <location>
        <begin position="185"/>
        <end position="204"/>
    </location>
</feature>
<feature type="domain" description="Glycosyltransferase 2-like" evidence="10">
    <location>
        <begin position="337"/>
        <end position="531"/>
    </location>
</feature>
<dbReference type="AlphaFoldDB" id="A0A1H3K1B9"/>
<dbReference type="EMBL" id="FNPF01000008">
    <property type="protein sequence ID" value="SDY45977.1"/>
    <property type="molecule type" value="Genomic_DNA"/>
</dbReference>
<protein>
    <submittedName>
        <fullName evidence="11">Glycosyltransferase, catalytic subunit of cellulose synthase and poly-beta-1,6-N-acetylglucosamine synthase</fullName>
    </submittedName>
</protein>
<evidence type="ECO:0000259" key="9">
    <source>
        <dbReference type="Pfam" id="PF05157"/>
    </source>
</evidence>
<evidence type="ECO:0000256" key="2">
    <source>
        <dbReference type="ARBA" id="ARBA00022676"/>
    </source>
</evidence>
<organism evidence="11 12">
    <name type="scientific">Citreimonas salinaria</name>
    <dbReference type="NCBI Taxonomy" id="321339"/>
    <lineage>
        <taxon>Bacteria</taxon>
        <taxon>Pseudomonadati</taxon>
        <taxon>Pseudomonadota</taxon>
        <taxon>Alphaproteobacteria</taxon>
        <taxon>Rhodobacterales</taxon>
        <taxon>Roseobacteraceae</taxon>
        <taxon>Citreimonas</taxon>
    </lineage>
</organism>
<dbReference type="STRING" id="321339.SAMN05444340_108110"/>
<keyword evidence="5 8" id="KW-1133">Transmembrane helix</keyword>
<dbReference type="Gene3D" id="3.90.550.10">
    <property type="entry name" value="Spore Coat Polysaccharide Biosynthesis Protein SpsA, Chain A"/>
    <property type="match status" value="1"/>
</dbReference>
<keyword evidence="4 8" id="KW-0812">Transmembrane</keyword>
<feature type="domain" description="Type II secretion system protein GspE N-terminal" evidence="9">
    <location>
        <begin position="81"/>
        <end position="161"/>
    </location>
</feature>
<dbReference type="GO" id="GO:0016757">
    <property type="term" value="F:glycosyltransferase activity"/>
    <property type="evidence" value="ECO:0007669"/>
    <property type="project" value="UniProtKB-KW"/>
</dbReference>
<evidence type="ECO:0000256" key="6">
    <source>
        <dbReference type="ARBA" id="ARBA00023136"/>
    </source>
</evidence>
<feature type="region of interest" description="Disordered" evidence="7">
    <location>
        <begin position="612"/>
        <end position="631"/>
    </location>
</feature>
<dbReference type="Pfam" id="PF05157">
    <property type="entry name" value="MshEN"/>
    <property type="match status" value="1"/>
</dbReference>
<sequence>MSQQDAIENYLQFRESTDRLGVPLGRILIEDGVLSPKALLGAMAEAGRLSRPLAQVIAADALVPPEALLRAQAEHYGAMVLRRAAMTPNPDALALVPADICLAHGILPWIKLGDTLVVATARPESFDAARAAMPDLPEKLVMALTMEQDIHDTIAEHHGAALARAAETARSAEVSCRDMDSATPGAIAAGLLFAVGCAVALWVAPHWFFAAALTLALISLVVSQGIKLAALAALPRRPRPRPVEALPDAPPTVTLMVPLFQEEAIADALLHRLSRLRYPKSALEILLVLEAGDERTKAALARITLPPWVRSICVPPGRITTKPRALNYALNYACGTIIGILDAEDSPAPDQIDHVVARFARAPHDVACLQGILDFYNPRANWLSRCFAVEYAAWFRVLLPGLAKLGFVVPLGGTTVYIRREALAATGGWDAHNVTEDADLGILLARRGYVTELIPTVTREEANNRFWPWIRQRSRWLKGYAITWWVHNRRPAALMRDVGFWRFWGVQAVFLTTVLQFVLAPVLWSFWLIVFGLPHPLDAMLEPEVRSTLVATFLAAEAVTILIGAAALLRSPHRGLIPWVPTLFAYHPLGTLAIYRGLWEMLTRPFYWDKTQHGRSGPDTPDADTPPDEAV</sequence>